<organism evidence="1 2">
    <name type="scientific">Rhabditophanes sp. KR3021</name>
    <dbReference type="NCBI Taxonomy" id="114890"/>
    <lineage>
        <taxon>Eukaryota</taxon>
        <taxon>Metazoa</taxon>
        <taxon>Ecdysozoa</taxon>
        <taxon>Nematoda</taxon>
        <taxon>Chromadorea</taxon>
        <taxon>Rhabditida</taxon>
        <taxon>Tylenchina</taxon>
        <taxon>Panagrolaimomorpha</taxon>
        <taxon>Strongyloidoidea</taxon>
        <taxon>Alloionematidae</taxon>
        <taxon>Rhabditophanes</taxon>
    </lineage>
</organism>
<dbReference type="WBParaSite" id="RSKR_0000085800.1">
    <property type="protein sequence ID" value="RSKR_0000085800.1"/>
    <property type="gene ID" value="RSKR_0000085800"/>
</dbReference>
<sequence>MNLFRSSLNKIKSQKNIHYWNQFKRWQDLEKDQLEEKGLEERKKNYLKLADGMYISPEKETDVMPKKDVIDMSRRESGALPIELMTNHTMMRYLDHSVDNIKRFKRYQRFQGLQYDQRFIPERTLFLGPNLASAYFIVHRGGSVKFVGDDGWVKKNAKGKYSLPPRNMPGLYLEAIDASSTELMFEGFDNLYDLTKLRLLSLANCHYVDDWTLSRVGTMFSESLEMLDLSDCKKISAKGLLGLRKAKKLKYLRLNGLNNQKEIAKVALLLEEAIPGLEVIGVDYDEAMFKLEAENHLLNHDRALIDAKGNIHGEDDDGRLFYLQGCVNEVPTVDDNDLPIITNTIRREIPKMSDEEFEELDLLSGGKLRHLLVGSPSGYGWHETVETILSFEHQFKLNKGQIVDNKMLPRSKRTDLIEQIAKKYIPTSPKKEIESS</sequence>
<evidence type="ECO:0000313" key="2">
    <source>
        <dbReference type="WBParaSite" id="RSKR_0000085800.1"/>
    </source>
</evidence>
<dbReference type="Proteomes" id="UP000095286">
    <property type="component" value="Unplaced"/>
</dbReference>
<proteinExistence type="predicted"/>
<reference evidence="2" key="1">
    <citation type="submission" date="2016-11" db="UniProtKB">
        <authorList>
            <consortium name="WormBaseParasite"/>
        </authorList>
    </citation>
    <scope>IDENTIFICATION</scope>
    <source>
        <strain evidence="2">KR3021</strain>
    </source>
</reference>
<accession>A0AC35TI37</accession>
<name>A0AC35TI37_9BILA</name>
<protein>
    <submittedName>
        <fullName evidence="2">ATP synthase subunit s, mitochondrial</fullName>
    </submittedName>
</protein>
<evidence type="ECO:0000313" key="1">
    <source>
        <dbReference type="Proteomes" id="UP000095286"/>
    </source>
</evidence>